<organism evidence="1 2">
    <name type="scientific">Tractidigestivibacter montrealensis</name>
    <dbReference type="NCBI Taxonomy" id="2972466"/>
    <lineage>
        <taxon>Bacteria</taxon>
        <taxon>Bacillati</taxon>
        <taxon>Actinomycetota</taxon>
        <taxon>Coriobacteriia</taxon>
        <taxon>Coriobacteriales</taxon>
        <taxon>Atopobiaceae</taxon>
        <taxon>Tractidigestivibacter</taxon>
    </lineage>
</organism>
<protein>
    <recommendedName>
        <fullName evidence="3">DUF4307 domain-containing protein</fullName>
    </recommendedName>
</protein>
<evidence type="ECO:0008006" key="3">
    <source>
        <dbReference type="Google" id="ProtNLM"/>
    </source>
</evidence>
<evidence type="ECO:0000313" key="2">
    <source>
        <dbReference type="Proteomes" id="UP001204320"/>
    </source>
</evidence>
<comment type="caution">
    <text evidence="1">The sequence shown here is derived from an EMBL/GenBank/DDBJ whole genome shotgun (WGS) entry which is preliminary data.</text>
</comment>
<dbReference type="EMBL" id="JANSKA010000006">
    <property type="protein sequence ID" value="MCR9037098.1"/>
    <property type="molecule type" value="Genomic_DNA"/>
</dbReference>
<sequence length="94" mass="10232">MSAKANHQDWRRPLEALAVAVLAVALSLSYLRIVARADDASASDTVTIDYDSNTDIHSVTDSDGTKIVLYCMNSQLHWPHSTSSTPNVPNYTLG</sequence>
<name>A0ABT1ZA98_9ACTN</name>
<dbReference type="Proteomes" id="UP001204320">
    <property type="component" value="Unassembled WGS sequence"/>
</dbReference>
<evidence type="ECO:0000313" key="1">
    <source>
        <dbReference type="EMBL" id="MCR9037098.1"/>
    </source>
</evidence>
<dbReference type="RefSeq" id="WP_258499527.1">
    <property type="nucleotide sequence ID" value="NZ_JANSKA010000006.1"/>
</dbReference>
<gene>
    <name evidence="1" type="ORF">NVS32_09085</name>
</gene>
<accession>A0ABT1ZA98</accession>
<proteinExistence type="predicted"/>
<keyword evidence="2" id="KW-1185">Reference proteome</keyword>
<reference evidence="1 2" key="1">
    <citation type="submission" date="2022-08" db="EMBL/GenBank/DDBJ databases">
        <title>Tractidigestivibacter montrealensis type strain KD21.</title>
        <authorList>
            <person name="Diop K."/>
            <person name="Richard C."/>
            <person name="Routy B."/>
        </authorList>
    </citation>
    <scope>NUCLEOTIDE SEQUENCE [LARGE SCALE GENOMIC DNA]</scope>
    <source>
        <strain evidence="1 2">KD21</strain>
    </source>
</reference>